<reference evidence="2 3" key="1">
    <citation type="journal article" date="2013" name="Genome Announc.">
        <title>Genome Sequence of Thalassolituus oleivorans MIL-1 (DSM 14913T).</title>
        <authorList>
            <person name="Golyshin P.N."/>
            <person name="Werner J."/>
            <person name="Chernikova T.N."/>
            <person name="Tran H."/>
            <person name="Ferrer M."/>
            <person name="Yakimov M.M."/>
            <person name="Teeling H."/>
            <person name="Golyshina O.V."/>
        </authorList>
    </citation>
    <scope>NUCLEOTIDE SEQUENCE [LARGE SCALE GENOMIC DNA]</scope>
    <source>
        <strain evidence="2 3">MIL-1</strain>
    </source>
</reference>
<name>M5DPN7_9GAMM</name>
<dbReference type="AlphaFoldDB" id="M5DPN7"/>
<dbReference type="Proteomes" id="UP000011866">
    <property type="component" value="Chromosome"/>
</dbReference>
<keyword evidence="1" id="KW-0812">Transmembrane</keyword>
<dbReference type="HOGENOM" id="CLU_2792627_0_0_6"/>
<gene>
    <name evidence="2" type="ORF">TOL_0654</name>
</gene>
<organism evidence="2 3">
    <name type="scientific">Thalassolituus oleivorans MIL-1</name>
    <dbReference type="NCBI Taxonomy" id="1298593"/>
    <lineage>
        <taxon>Bacteria</taxon>
        <taxon>Pseudomonadati</taxon>
        <taxon>Pseudomonadota</taxon>
        <taxon>Gammaproteobacteria</taxon>
        <taxon>Oceanospirillales</taxon>
        <taxon>Oceanospirillaceae</taxon>
        <taxon>Thalassolituus</taxon>
    </lineage>
</organism>
<evidence type="ECO:0000313" key="2">
    <source>
        <dbReference type="EMBL" id="CCU71092.1"/>
    </source>
</evidence>
<evidence type="ECO:0000313" key="3">
    <source>
        <dbReference type="Proteomes" id="UP000011866"/>
    </source>
</evidence>
<proteinExistence type="predicted"/>
<keyword evidence="1" id="KW-1133">Transmembrane helix</keyword>
<sequence>MNGWNTRNDHLGFLADRCSDYYLSVGTVEPWKEANYSFISLFLLITVVFLLTELSQWGSCGNLRAFVW</sequence>
<evidence type="ECO:0000256" key="1">
    <source>
        <dbReference type="SAM" id="Phobius"/>
    </source>
</evidence>
<accession>M5DPN7</accession>
<protein>
    <submittedName>
        <fullName evidence="2">Uncharacterized protein</fullName>
    </submittedName>
</protein>
<keyword evidence="1" id="KW-0472">Membrane</keyword>
<dbReference type="KEGG" id="tol:TOL_0654"/>
<feature type="transmembrane region" description="Helical" evidence="1">
    <location>
        <begin position="36"/>
        <end position="54"/>
    </location>
</feature>
<dbReference type="EMBL" id="HF680312">
    <property type="protein sequence ID" value="CCU71092.1"/>
    <property type="molecule type" value="Genomic_DNA"/>
</dbReference>
<keyword evidence="3" id="KW-1185">Reference proteome</keyword>